<dbReference type="HAMAP" id="MF_00238">
    <property type="entry name" value="Cytidyl_kinase_type1"/>
    <property type="match status" value="1"/>
</dbReference>
<evidence type="ECO:0000256" key="6">
    <source>
        <dbReference type="ARBA" id="ARBA00047615"/>
    </source>
</evidence>
<keyword evidence="2 8" id="KW-0808">Transferase</keyword>
<feature type="binding site" evidence="8">
    <location>
        <begin position="7"/>
        <end position="15"/>
    </location>
    <ligand>
        <name>ATP</name>
        <dbReference type="ChEBI" id="CHEBI:30616"/>
    </ligand>
</feature>
<keyword evidence="11" id="KW-1185">Reference proteome</keyword>
<gene>
    <name evidence="8" type="primary">cmk</name>
    <name evidence="10" type="ORF">GGR24_000029</name>
</gene>
<reference evidence="10 11" key="1">
    <citation type="submission" date="2020-08" db="EMBL/GenBank/DDBJ databases">
        <title>Genomic Encyclopedia of Type Strains, Phase IV (KMG-IV): sequencing the most valuable type-strain genomes for metagenomic binning, comparative biology and taxonomic classification.</title>
        <authorList>
            <person name="Goeker M."/>
        </authorList>
    </citation>
    <scope>NUCLEOTIDE SEQUENCE [LARGE SCALE GENOMIC DNA]</scope>
    <source>
        <strain evidence="10 11">DSM 25481</strain>
    </source>
</reference>
<dbReference type="GO" id="GO:0036431">
    <property type="term" value="F:dCMP kinase activity"/>
    <property type="evidence" value="ECO:0007669"/>
    <property type="project" value="InterPro"/>
</dbReference>
<dbReference type="Gene3D" id="3.40.50.300">
    <property type="entry name" value="P-loop containing nucleotide triphosphate hydrolases"/>
    <property type="match status" value="1"/>
</dbReference>
<dbReference type="NCBIfam" id="TIGR00017">
    <property type="entry name" value="cmk"/>
    <property type="match status" value="1"/>
</dbReference>
<keyword evidence="3 8" id="KW-0547">Nucleotide-binding</keyword>
<feature type="domain" description="Cytidylate kinase" evidence="9">
    <location>
        <begin position="3"/>
        <end position="202"/>
    </location>
</feature>
<evidence type="ECO:0000256" key="3">
    <source>
        <dbReference type="ARBA" id="ARBA00022741"/>
    </source>
</evidence>
<dbReference type="GO" id="GO:0005737">
    <property type="term" value="C:cytoplasm"/>
    <property type="evidence" value="ECO:0007669"/>
    <property type="project" value="UniProtKB-SubCell"/>
</dbReference>
<dbReference type="Pfam" id="PF02224">
    <property type="entry name" value="Cytidylate_kin"/>
    <property type="match status" value="1"/>
</dbReference>
<evidence type="ECO:0000256" key="2">
    <source>
        <dbReference type="ARBA" id="ARBA00022679"/>
    </source>
</evidence>
<evidence type="ECO:0000256" key="7">
    <source>
        <dbReference type="ARBA" id="ARBA00048478"/>
    </source>
</evidence>
<name>A0A7W6CYJ4_9HYPH</name>
<comment type="subcellular location">
    <subcellularLocation>
        <location evidence="8">Cytoplasm</location>
    </subcellularLocation>
</comment>
<dbReference type="RefSeq" id="WP_183393280.1">
    <property type="nucleotide sequence ID" value="NZ_JACIDR010000001.1"/>
</dbReference>
<dbReference type="Proteomes" id="UP000528964">
    <property type="component" value="Unassembled WGS sequence"/>
</dbReference>
<comment type="similarity">
    <text evidence="1 8">Belongs to the cytidylate kinase family. Type 1 subfamily.</text>
</comment>
<sequence>MIIAIDGPAASGKGTLARRLAERYRLKHLDSGVLYRAVAQRMIDLGLDLADPAAAAKAAREIDPARFDDPALRSRRTGEGASIVSAVPEVRAALLDFQRRFAAEPPGAVIDGRDIGTVICPDADVKLFVIASPEERARRRALELTRAGEPVDEAAILLDIRARDERDMNRATAPLKPAEDAIRIDTTTLDADAAFDAAVSIIERRMAERPAGADAALRANA</sequence>
<dbReference type="InterPro" id="IPR011994">
    <property type="entry name" value="Cytidylate_kinase_dom"/>
</dbReference>
<dbReference type="CDD" id="cd02020">
    <property type="entry name" value="CMPK"/>
    <property type="match status" value="1"/>
</dbReference>
<dbReference type="GO" id="GO:0005524">
    <property type="term" value="F:ATP binding"/>
    <property type="evidence" value="ECO:0007669"/>
    <property type="project" value="UniProtKB-UniRule"/>
</dbReference>
<dbReference type="InterPro" id="IPR027417">
    <property type="entry name" value="P-loop_NTPase"/>
</dbReference>
<evidence type="ECO:0000256" key="4">
    <source>
        <dbReference type="ARBA" id="ARBA00022777"/>
    </source>
</evidence>
<organism evidence="10 11">
    <name type="scientific">Hansschlegelia beijingensis</name>
    <dbReference type="NCBI Taxonomy" id="1133344"/>
    <lineage>
        <taxon>Bacteria</taxon>
        <taxon>Pseudomonadati</taxon>
        <taxon>Pseudomonadota</taxon>
        <taxon>Alphaproteobacteria</taxon>
        <taxon>Hyphomicrobiales</taxon>
        <taxon>Methylopilaceae</taxon>
        <taxon>Hansschlegelia</taxon>
    </lineage>
</organism>
<keyword evidence="8" id="KW-0963">Cytoplasm</keyword>
<comment type="catalytic activity">
    <reaction evidence="7 8">
        <text>CMP + ATP = CDP + ADP</text>
        <dbReference type="Rhea" id="RHEA:11600"/>
        <dbReference type="ChEBI" id="CHEBI:30616"/>
        <dbReference type="ChEBI" id="CHEBI:58069"/>
        <dbReference type="ChEBI" id="CHEBI:60377"/>
        <dbReference type="ChEBI" id="CHEBI:456216"/>
        <dbReference type="EC" id="2.7.4.25"/>
    </reaction>
</comment>
<evidence type="ECO:0000256" key="8">
    <source>
        <dbReference type="HAMAP-Rule" id="MF_00238"/>
    </source>
</evidence>
<dbReference type="AlphaFoldDB" id="A0A7W6CYJ4"/>
<evidence type="ECO:0000259" key="9">
    <source>
        <dbReference type="Pfam" id="PF02224"/>
    </source>
</evidence>
<dbReference type="EMBL" id="JACIDR010000001">
    <property type="protein sequence ID" value="MBB3971396.1"/>
    <property type="molecule type" value="Genomic_DNA"/>
</dbReference>
<accession>A0A7W6CYJ4</accession>
<comment type="catalytic activity">
    <reaction evidence="6 8">
        <text>dCMP + ATP = dCDP + ADP</text>
        <dbReference type="Rhea" id="RHEA:25094"/>
        <dbReference type="ChEBI" id="CHEBI:30616"/>
        <dbReference type="ChEBI" id="CHEBI:57566"/>
        <dbReference type="ChEBI" id="CHEBI:58593"/>
        <dbReference type="ChEBI" id="CHEBI:456216"/>
        <dbReference type="EC" id="2.7.4.25"/>
    </reaction>
</comment>
<evidence type="ECO:0000313" key="11">
    <source>
        <dbReference type="Proteomes" id="UP000528964"/>
    </source>
</evidence>
<evidence type="ECO:0000313" key="10">
    <source>
        <dbReference type="EMBL" id="MBB3971396.1"/>
    </source>
</evidence>
<evidence type="ECO:0000256" key="1">
    <source>
        <dbReference type="ARBA" id="ARBA00009427"/>
    </source>
</evidence>
<proteinExistence type="inferred from homology"/>
<evidence type="ECO:0000256" key="5">
    <source>
        <dbReference type="ARBA" id="ARBA00022840"/>
    </source>
</evidence>
<comment type="caution">
    <text evidence="10">The sequence shown here is derived from an EMBL/GenBank/DDBJ whole genome shotgun (WGS) entry which is preliminary data.</text>
</comment>
<keyword evidence="4 8" id="KW-0418">Kinase</keyword>
<dbReference type="GO" id="GO:0006220">
    <property type="term" value="P:pyrimidine nucleotide metabolic process"/>
    <property type="evidence" value="ECO:0007669"/>
    <property type="project" value="UniProtKB-UniRule"/>
</dbReference>
<dbReference type="InterPro" id="IPR003136">
    <property type="entry name" value="Cytidylate_kin"/>
</dbReference>
<dbReference type="SUPFAM" id="SSF52540">
    <property type="entry name" value="P-loop containing nucleoside triphosphate hydrolases"/>
    <property type="match status" value="1"/>
</dbReference>
<keyword evidence="5 8" id="KW-0067">ATP-binding</keyword>
<dbReference type="EC" id="2.7.4.25" evidence="8"/>
<protein>
    <recommendedName>
        <fullName evidence="8">Cytidylate kinase</fullName>
        <shortName evidence="8">CK</shortName>
        <ecNumber evidence="8">2.7.4.25</ecNumber>
    </recommendedName>
    <alternativeName>
        <fullName evidence="8">Cytidine monophosphate kinase</fullName>
        <shortName evidence="8">CMP kinase</shortName>
    </alternativeName>
</protein>